<evidence type="ECO:0008006" key="4">
    <source>
        <dbReference type="Google" id="ProtNLM"/>
    </source>
</evidence>
<dbReference type="Proteomes" id="UP001162131">
    <property type="component" value="Unassembled WGS sequence"/>
</dbReference>
<evidence type="ECO:0000313" key="2">
    <source>
        <dbReference type="EMBL" id="CAG9324441.1"/>
    </source>
</evidence>
<proteinExistence type="predicted"/>
<protein>
    <recommendedName>
        <fullName evidence="4">EGF-like domain-containing protein</fullName>
    </recommendedName>
</protein>
<gene>
    <name evidence="2" type="ORF">BSTOLATCC_MIC36232</name>
</gene>
<comment type="caution">
    <text evidence="2">The sequence shown here is derived from an EMBL/GenBank/DDBJ whole genome shotgun (WGS) entry which is preliminary data.</text>
</comment>
<reference evidence="2" key="1">
    <citation type="submission" date="2021-09" db="EMBL/GenBank/DDBJ databases">
        <authorList>
            <consortium name="AG Swart"/>
            <person name="Singh M."/>
            <person name="Singh A."/>
            <person name="Seah K."/>
            <person name="Emmerich C."/>
        </authorList>
    </citation>
    <scope>NUCLEOTIDE SEQUENCE</scope>
    <source>
        <strain evidence="2">ATCC30299</strain>
    </source>
</reference>
<dbReference type="EMBL" id="CAJZBQ010000036">
    <property type="protein sequence ID" value="CAG9324441.1"/>
    <property type="molecule type" value="Genomic_DNA"/>
</dbReference>
<organism evidence="2 3">
    <name type="scientific">Blepharisma stoltei</name>
    <dbReference type="NCBI Taxonomy" id="1481888"/>
    <lineage>
        <taxon>Eukaryota</taxon>
        <taxon>Sar</taxon>
        <taxon>Alveolata</taxon>
        <taxon>Ciliophora</taxon>
        <taxon>Postciliodesmatophora</taxon>
        <taxon>Heterotrichea</taxon>
        <taxon>Heterotrichida</taxon>
        <taxon>Blepharismidae</taxon>
        <taxon>Blepharisma</taxon>
    </lineage>
</organism>
<name>A0AAU9JFL9_9CILI</name>
<evidence type="ECO:0000313" key="3">
    <source>
        <dbReference type="Proteomes" id="UP001162131"/>
    </source>
</evidence>
<keyword evidence="1" id="KW-0732">Signal</keyword>
<sequence>MMIILLLVYLAESTCPAIMCNSLETGAVALDSDGSVYVNFYGCPVGTYGSVESLMSWFKNNGTVLFCHTLDTPSLDSSESIDCLTFPGEELLADTVYPKRCNSSTDCLLKDGGYVDCLCGLDGYSYCMPGWGADVFDGYWEYCDKHHNKTPQTYWQYYKDLHTYYNYWIMAPSCAQTTFIEFVTLQAGLPNSGLYIIISYGILITSLLS</sequence>
<feature type="signal peptide" evidence="1">
    <location>
        <begin position="1"/>
        <end position="16"/>
    </location>
</feature>
<accession>A0AAU9JFL9</accession>
<feature type="chain" id="PRO_5043526957" description="EGF-like domain-containing protein" evidence="1">
    <location>
        <begin position="17"/>
        <end position="209"/>
    </location>
</feature>
<evidence type="ECO:0000256" key="1">
    <source>
        <dbReference type="SAM" id="SignalP"/>
    </source>
</evidence>
<keyword evidence="3" id="KW-1185">Reference proteome</keyword>
<dbReference type="AlphaFoldDB" id="A0AAU9JFL9"/>